<evidence type="ECO:0000313" key="3">
    <source>
        <dbReference type="EMBL" id="MDH7454283.1"/>
    </source>
</evidence>
<dbReference type="Pfam" id="PF07995">
    <property type="entry name" value="GSDH"/>
    <property type="match status" value="1"/>
</dbReference>
<proteinExistence type="predicted"/>
<feature type="region of interest" description="Disordered" evidence="1">
    <location>
        <begin position="358"/>
        <end position="437"/>
    </location>
</feature>
<accession>A0ABT6MUL4</accession>
<comment type="caution">
    <text evidence="3">The sequence shown here is derived from an EMBL/GenBank/DDBJ whole genome shotgun (WGS) entry which is preliminary data.</text>
</comment>
<dbReference type="SUPFAM" id="SSF50952">
    <property type="entry name" value="Soluble quinoprotein glucose dehydrogenase"/>
    <property type="match status" value="1"/>
</dbReference>
<dbReference type="InterPro" id="IPR012938">
    <property type="entry name" value="Glc/Sorbosone_DH"/>
</dbReference>
<dbReference type="PANTHER" id="PTHR19328">
    <property type="entry name" value="HEDGEHOG-INTERACTING PROTEIN"/>
    <property type="match status" value="1"/>
</dbReference>
<dbReference type="Proteomes" id="UP001160550">
    <property type="component" value="Unassembled WGS sequence"/>
</dbReference>
<reference evidence="3" key="1">
    <citation type="journal article" date="2007" name="Int. J. Syst. Evol. Microbiol.">
        <title>Luteimonas composti sp. nov., a moderately thermophilic bacterium isolated from food waste.</title>
        <authorList>
            <person name="Young C.C."/>
            <person name="Kampfer P."/>
            <person name="Chen W.M."/>
            <person name="Yen W.S."/>
            <person name="Arun A.B."/>
            <person name="Lai W.A."/>
            <person name="Shen F.T."/>
            <person name="Rekha P.D."/>
            <person name="Lin K.Y."/>
            <person name="Chou J.H."/>
        </authorList>
    </citation>
    <scope>NUCLEOTIDE SEQUENCE</scope>
    <source>
        <strain evidence="3">CC-YY355</strain>
    </source>
</reference>
<evidence type="ECO:0000256" key="1">
    <source>
        <dbReference type="SAM" id="MobiDB-lite"/>
    </source>
</evidence>
<feature type="domain" description="Glucose/Sorbosone dehydrogenase" evidence="2">
    <location>
        <begin position="32"/>
        <end position="360"/>
    </location>
</feature>
<protein>
    <submittedName>
        <fullName evidence="3">PQQ-dependent sugar dehydrogenase</fullName>
    </submittedName>
</protein>
<feature type="compositionally biased region" description="Low complexity" evidence="1">
    <location>
        <begin position="373"/>
        <end position="399"/>
    </location>
</feature>
<dbReference type="InterPro" id="IPR011041">
    <property type="entry name" value="Quinoprot_gluc/sorb_DH_b-prop"/>
</dbReference>
<reference evidence="3" key="2">
    <citation type="submission" date="2023-04" db="EMBL/GenBank/DDBJ databases">
        <authorList>
            <person name="Sun J.-Q."/>
        </authorList>
    </citation>
    <scope>NUCLEOTIDE SEQUENCE</scope>
    <source>
        <strain evidence="3">CC-YY355</strain>
    </source>
</reference>
<dbReference type="InterPro" id="IPR011042">
    <property type="entry name" value="6-blade_b-propeller_TolB-like"/>
</dbReference>
<keyword evidence="4" id="KW-1185">Reference proteome</keyword>
<dbReference type="EMBL" id="JARYGX010000025">
    <property type="protein sequence ID" value="MDH7454283.1"/>
    <property type="molecule type" value="Genomic_DNA"/>
</dbReference>
<sequence length="437" mass="46565">MSTPRSLEGAQPEVLETEYGRLAVRVLAEGFVHPWSLAFLPDGTMLVTERPGRLRRIAADGAISEPLDGVPDVFVQGQSGLLDVAPSPTFIEDRLVYIAYGEPNWRGNKAGTAVARGRLGARGLEHVEVVFRQEPKLSSGTHVGARIVFDDAGMLYVGTGDNRDAGKAQLLDHLQGKLVRLRPDGRVPEDNPFVGQEGARPEIWSYGHRNIQGMALHPLTRVPWTHEHGPMGGDEINLPQAGRNYGWPLVTHGLDYSGQPVPGAVGDSAEGMEAPLHYWPKSPAVSGMAFYDGDAIAPWRGNLLVGALAGQALIRLELDGTRVVHEERLLQGRDRIRDVRVGPDGLVYLLTDGKDGKLLRLEPAGGHGRQSETEATTEPASTSAAQPTTEQPPAAAPGPVTEQPPAAAAGPVTEQATTPASGPAREPAGTPVGEQAR</sequence>
<evidence type="ECO:0000259" key="2">
    <source>
        <dbReference type="Pfam" id="PF07995"/>
    </source>
</evidence>
<evidence type="ECO:0000313" key="4">
    <source>
        <dbReference type="Proteomes" id="UP001160550"/>
    </source>
</evidence>
<dbReference type="Gene3D" id="2.120.10.30">
    <property type="entry name" value="TolB, C-terminal domain"/>
    <property type="match status" value="1"/>
</dbReference>
<organism evidence="3 4">
    <name type="scientific">Luteimonas composti</name>
    <dbReference type="NCBI Taxonomy" id="398257"/>
    <lineage>
        <taxon>Bacteria</taxon>
        <taxon>Pseudomonadati</taxon>
        <taxon>Pseudomonadota</taxon>
        <taxon>Gammaproteobacteria</taxon>
        <taxon>Lysobacterales</taxon>
        <taxon>Lysobacteraceae</taxon>
        <taxon>Luteimonas</taxon>
    </lineage>
</organism>
<name>A0ABT6MUL4_9GAMM</name>
<dbReference type="RefSeq" id="WP_280943498.1">
    <property type="nucleotide sequence ID" value="NZ_JARYGX010000025.1"/>
</dbReference>
<gene>
    <name evidence="3" type="ORF">QF205_14570</name>
</gene>
<dbReference type="PANTHER" id="PTHR19328:SF75">
    <property type="entry name" value="ALDOSE SUGAR DEHYDROGENASE YLII"/>
    <property type="match status" value="1"/>
</dbReference>